<accession>A0A5M6D1Z9</accession>
<reference evidence="3 4" key="1">
    <citation type="submission" date="2019-08" db="EMBL/GenBank/DDBJ databases">
        <authorList>
            <person name="Dhanesh K."/>
            <person name="Kumar G."/>
            <person name="Sasikala C."/>
            <person name="Venkata Ramana C."/>
        </authorList>
    </citation>
    <scope>NUCLEOTIDE SEQUENCE [LARGE SCALE GENOMIC DNA]</scope>
    <source>
        <strain evidence="3 4">JC645</strain>
    </source>
</reference>
<keyword evidence="2" id="KW-1133">Transmembrane helix</keyword>
<feature type="region of interest" description="Disordered" evidence="1">
    <location>
        <begin position="209"/>
        <end position="235"/>
    </location>
</feature>
<dbReference type="RefSeq" id="WP_150077748.1">
    <property type="nucleotide sequence ID" value="NZ_VWOX01000010.1"/>
</dbReference>
<dbReference type="AlphaFoldDB" id="A0A5M6D1Z9"/>
<keyword evidence="2" id="KW-0472">Membrane</keyword>
<comment type="caution">
    <text evidence="3">The sequence shown here is derived from an EMBL/GenBank/DDBJ whole genome shotgun (WGS) entry which is preliminary data.</text>
</comment>
<gene>
    <name evidence="3" type="ORF">FYK55_17480</name>
</gene>
<feature type="transmembrane region" description="Helical" evidence="2">
    <location>
        <begin position="20"/>
        <end position="38"/>
    </location>
</feature>
<proteinExistence type="predicted"/>
<feature type="compositionally biased region" description="Gly residues" evidence="1">
    <location>
        <begin position="223"/>
        <end position="232"/>
    </location>
</feature>
<evidence type="ECO:0000256" key="2">
    <source>
        <dbReference type="SAM" id="Phobius"/>
    </source>
</evidence>
<name>A0A5M6D1Z9_9BACT</name>
<keyword evidence="4" id="KW-1185">Reference proteome</keyword>
<evidence type="ECO:0000313" key="3">
    <source>
        <dbReference type="EMBL" id="KAA5541363.1"/>
    </source>
</evidence>
<keyword evidence="2" id="KW-0812">Transmembrane</keyword>
<dbReference type="Proteomes" id="UP000324479">
    <property type="component" value="Unassembled WGS sequence"/>
</dbReference>
<organism evidence="3 4">
    <name type="scientific">Roseiconus nitratireducens</name>
    <dbReference type="NCBI Taxonomy" id="2605748"/>
    <lineage>
        <taxon>Bacteria</taxon>
        <taxon>Pseudomonadati</taxon>
        <taxon>Planctomycetota</taxon>
        <taxon>Planctomycetia</taxon>
        <taxon>Pirellulales</taxon>
        <taxon>Pirellulaceae</taxon>
        <taxon>Roseiconus</taxon>
    </lineage>
</organism>
<dbReference type="EMBL" id="VWOX01000010">
    <property type="protein sequence ID" value="KAA5541363.1"/>
    <property type="molecule type" value="Genomic_DNA"/>
</dbReference>
<sequence>MDGKEAESIRAASAGKTSRWMVVALLMAAIVFTVQTIAPQTVGEQVRRHVEHTLRQHYPGLEVSVGRGRLDPKIGLILDDIQITAPQGNARPASVAGLTSMVGLSHSDTRPLLSIRQIVVVADANLRRLLERENPITTRRVIVRGVTADAWASGGKVSLEALWPPPKFGDVVCPRIEVREAKLRVHGDQPDSRPIEVGIAETVVLNQISGQRDNRSGADPPEGGAGVEGFGRSGVANGNNGPVPLTAASAPEFCTTTISASGNAPFVDRFGVRVTHCNGQTEVRADLQGTRLSQEWIDRLPQPFRDKLSVLDGLELLVDTSLAVRMQPGRPVNFLTKTNIHDGSFRHPQSSMPLRNLRGLITCDPAGITVESSQGYWGDARLQLKGRLQGYGTPLDGTLEVSANNLMLDQRLAAIIPKSLESAWNKFQPRGLIDIPKASFRLHQGKVETAADVTCKGVDLSYEKFPYPVQHVTGDFSVRDGRVRTELLSARSGGRLMQCLFDLPVRSDRPQPGVFSVAMDGPIAIDGELLQSLSPRGENGSKLESFIRSLNPVGAVHLVRATFRTDERLVKHQDMELKVSDASMRFEKFPYPLYNVTGDIRVDDRMVKLANFQATNANGGSIGCDGHYRLPPRADEGSETAAGAPVTAATRTMQLNFSAASIALDEALRSSLSEASRNTWDNLLPSGVLDSLEISLTRDRPDSELELDLIGRQYESRRLGADSLRLQPVALPYRMDIVDGIIRYQGGRVLIDSLRAEHGRSSVSADGGCERLADGRWLLTVNVHSGSRLIPDAELIGALPVQMRGALRGLNLRGPVGFRGLTQTLLSDEQHPQPDFIWDLVLQLEGNRIGDVGPVHALRGELSVSGQKTPQGLKAEGQVRIDSMHVNDLQITQLRGPYRIQEDRLTLGGVDPNTLEAMPIQGRLFDGNLRLGGDVILSDASFDVDLGLENAKVPVLMAELEQGKSDLTGTLAAETHLEGLLGTTDLLSGRGRATVVGANLYQMPLLVQLLNVLSITPTEDVAFTNADIDFTLVEDQLVFSNLKLWGSLIALHGSGTLDRRQDLDLTFNTRVSPRNTFTRILRPLGDQRYTLWTVDVRGPINDPTIERRALEGVGLTLERLFPGMNMGVEESRSTEAAGLGRLFQR</sequence>
<protein>
    <submittedName>
        <fullName evidence="3">Uncharacterized protein</fullName>
    </submittedName>
</protein>
<evidence type="ECO:0000313" key="4">
    <source>
        <dbReference type="Proteomes" id="UP000324479"/>
    </source>
</evidence>
<evidence type="ECO:0000256" key="1">
    <source>
        <dbReference type="SAM" id="MobiDB-lite"/>
    </source>
</evidence>